<reference evidence="1 2" key="1">
    <citation type="submission" date="2007-03" db="EMBL/GenBank/DDBJ databases">
        <authorList>
            <person name="Stal L."/>
            <person name="Ferriera S."/>
            <person name="Johnson J."/>
            <person name="Kravitz S."/>
            <person name="Beeson K."/>
            <person name="Sutton G."/>
            <person name="Rogers Y.-H."/>
            <person name="Friedman R."/>
            <person name="Frazier M."/>
            <person name="Venter J.C."/>
        </authorList>
    </citation>
    <scope>NUCLEOTIDE SEQUENCE [LARGE SCALE GENOMIC DNA]</scope>
    <source>
        <strain evidence="1 2">CCY0110</strain>
    </source>
</reference>
<gene>
    <name evidence="1" type="ORF">CY0110_15557</name>
</gene>
<sequence length="21" mass="2551">MDISTILRKYLLGQQLHQQHQ</sequence>
<organism evidence="1 2">
    <name type="scientific">Crocosphaera chwakensis CCY0110</name>
    <dbReference type="NCBI Taxonomy" id="391612"/>
    <lineage>
        <taxon>Bacteria</taxon>
        <taxon>Bacillati</taxon>
        <taxon>Cyanobacteriota</taxon>
        <taxon>Cyanophyceae</taxon>
        <taxon>Oscillatoriophycideae</taxon>
        <taxon>Chroococcales</taxon>
        <taxon>Aphanothecaceae</taxon>
        <taxon>Crocosphaera</taxon>
        <taxon>Crocosphaera chwakensis</taxon>
    </lineage>
</organism>
<name>A3IHE3_9CHRO</name>
<comment type="caution">
    <text evidence="1">The sequence shown here is derived from an EMBL/GenBank/DDBJ whole genome shotgun (WGS) entry which is preliminary data.</text>
</comment>
<proteinExistence type="predicted"/>
<dbReference type="EMBL" id="AAXW01000002">
    <property type="protein sequence ID" value="EAZ93225.1"/>
    <property type="molecule type" value="Genomic_DNA"/>
</dbReference>
<protein>
    <submittedName>
        <fullName evidence="1">Uncharacterized protein</fullName>
    </submittedName>
</protein>
<evidence type="ECO:0000313" key="2">
    <source>
        <dbReference type="Proteomes" id="UP000003781"/>
    </source>
</evidence>
<dbReference type="Proteomes" id="UP000003781">
    <property type="component" value="Unassembled WGS sequence"/>
</dbReference>
<accession>A3IHE3</accession>
<dbReference type="AlphaFoldDB" id="A3IHE3"/>
<keyword evidence="2" id="KW-1185">Reference proteome</keyword>
<evidence type="ECO:0000313" key="1">
    <source>
        <dbReference type="EMBL" id="EAZ93225.1"/>
    </source>
</evidence>